<dbReference type="InterPro" id="IPR018060">
    <property type="entry name" value="HTH_AraC"/>
</dbReference>
<feature type="domain" description="HTH araC/xylS-type" evidence="6">
    <location>
        <begin position="609"/>
        <end position="708"/>
    </location>
</feature>
<keyword evidence="1" id="KW-0805">Transcription regulation</keyword>
<reference evidence="7" key="1">
    <citation type="submission" date="2020-10" db="EMBL/GenBank/DDBJ databases">
        <authorList>
            <person name="Gilroy R."/>
        </authorList>
    </citation>
    <scope>NUCLEOTIDE SEQUENCE</scope>
    <source>
        <strain evidence="7">13766</strain>
    </source>
</reference>
<keyword evidence="5" id="KW-0472">Membrane</keyword>
<accession>A0A9D1G0F6</accession>
<name>A0A9D1G0F6_9FIRM</name>
<feature type="transmembrane region" description="Helical" evidence="5">
    <location>
        <begin position="289"/>
        <end position="310"/>
    </location>
</feature>
<evidence type="ECO:0000256" key="3">
    <source>
        <dbReference type="ARBA" id="ARBA00023163"/>
    </source>
</evidence>
<keyword evidence="5" id="KW-0812">Transmembrane</keyword>
<dbReference type="PANTHER" id="PTHR43280:SF28">
    <property type="entry name" value="HTH-TYPE TRANSCRIPTIONAL ACTIVATOR RHAS"/>
    <property type="match status" value="1"/>
</dbReference>
<dbReference type="PROSITE" id="PS00041">
    <property type="entry name" value="HTH_ARAC_FAMILY_1"/>
    <property type="match status" value="1"/>
</dbReference>
<dbReference type="InterPro" id="IPR018062">
    <property type="entry name" value="HTH_AraC-typ_CS"/>
</dbReference>
<evidence type="ECO:0000259" key="6">
    <source>
        <dbReference type="PROSITE" id="PS01124"/>
    </source>
</evidence>
<proteinExistence type="predicted"/>
<sequence length="727" mass="81287">MLPKIRAWSARHSVFMRTACYAAMLVCVPLMLFSFNLTANGRKDILSAWEKHSASIAASTASHFSTWAEQMFLVSQDVFAHPYLQPNFLNQSTYEDRMAVQTLQYYQSALPYASNCALYVGSLSDAIYTSEGKYETDIFLKYVLPMERDAFLALLNQPQTIAFLPWQPGAPGAVCAISMAPHTSETARRVCLFLLPRAQILQAFQTVLGENGSQIAAIFNKKGEPLFYNSSCPFSLEQIAAASQTGTLPADEKYTCFSATASSGYTIAIYVPQSVYANSASAFEASLRIIILVNTCLALVIVAVLTWLHYRPVHHLLSRMGLRSSAKQNEFEAIWEAFSSRESRMNALVRENDENRALLRGRLVEKLLDGESIRPAEAPILESAIGEKGYFFVAIAQLSAIRRPLAWEQSPQSKAGVYAFEMRRDGYIAFLCRVSAPEMRTPLVRLLHEAIRAPLSVGTMEYGWMRLYKSYLEAMLAFDKSASESIVFFEQVWNGEREPEKDRSMELMQLARALKNGDSAALQQMDALFDDIAQHMPLFSRQRYACFQILDSLRRILAKLDVSLSSERVAQILDHNSLNGIRTACQAELTAFLRQIRENSQEQKDSLAAQMRDLAERSYADCDFGLPSLAEAFGMTEYTASRIFKEGVGEGFKKFLTGKRLTRAKELLRTSQDSVAEIAVRVGFSSDSYFIRVFKAEEGITPAAWRQATKNEGSPSAAAEEPQSPKP</sequence>
<protein>
    <submittedName>
        <fullName evidence="7">Helix-turn-helix transcriptional regulator</fullName>
    </submittedName>
</protein>
<dbReference type="PRINTS" id="PR00032">
    <property type="entry name" value="HTHARAC"/>
</dbReference>
<dbReference type="AlphaFoldDB" id="A0A9D1G0F6"/>
<dbReference type="EMBL" id="DVJN01000086">
    <property type="protein sequence ID" value="HIS92195.1"/>
    <property type="molecule type" value="Genomic_DNA"/>
</dbReference>
<feature type="region of interest" description="Disordered" evidence="4">
    <location>
        <begin position="705"/>
        <end position="727"/>
    </location>
</feature>
<dbReference type="InterPro" id="IPR020449">
    <property type="entry name" value="Tscrpt_reg_AraC-type_HTH"/>
</dbReference>
<evidence type="ECO:0000313" key="8">
    <source>
        <dbReference type="Proteomes" id="UP000824140"/>
    </source>
</evidence>
<evidence type="ECO:0000256" key="2">
    <source>
        <dbReference type="ARBA" id="ARBA00023125"/>
    </source>
</evidence>
<reference evidence="7" key="2">
    <citation type="journal article" date="2021" name="PeerJ">
        <title>Extensive microbial diversity within the chicken gut microbiome revealed by metagenomics and culture.</title>
        <authorList>
            <person name="Gilroy R."/>
            <person name="Ravi A."/>
            <person name="Getino M."/>
            <person name="Pursley I."/>
            <person name="Horton D.L."/>
            <person name="Alikhan N.F."/>
            <person name="Baker D."/>
            <person name="Gharbi K."/>
            <person name="Hall N."/>
            <person name="Watson M."/>
            <person name="Adriaenssens E.M."/>
            <person name="Foster-Nyarko E."/>
            <person name="Jarju S."/>
            <person name="Secka A."/>
            <person name="Antonio M."/>
            <person name="Oren A."/>
            <person name="Chaudhuri R.R."/>
            <person name="La Ragione R."/>
            <person name="Hildebrand F."/>
            <person name="Pallen M.J."/>
        </authorList>
    </citation>
    <scope>NUCLEOTIDE SEQUENCE</scope>
    <source>
        <strain evidence="7">13766</strain>
    </source>
</reference>
<dbReference type="GO" id="GO:0043565">
    <property type="term" value="F:sequence-specific DNA binding"/>
    <property type="evidence" value="ECO:0007669"/>
    <property type="project" value="InterPro"/>
</dbReference>
<keyword evidence="2" id="KW-0238">DNA-binding</keyword>
<gene>
    <name evidence="7" type="ORF">IAA84_04175</name>
</gene>
<dbReference type="SMART" id="SM00342">
    <property type="entry name" value="HTH_ARAC"/>
    <property type="match status" value="1"/>
</dbReference>
<dbReference type="Proteomes" id="UP000824140">
    <property type="component" value="Unassembled WGS sequence"/>
</dbReference>
<dbReference type="InterPro" id="IPR009057">
    <property type="entry name" value="Homeodomain-like_sf"/>
</dbReference>
<feature type="transmembrane region" description="Helical" evidence="5">
    <location>
        <begin position="14"/>
        <end position="35"/>
    </location>
</feature>
<dbReference type="SUPFAM" id="SSF46689">
    <property type="entry name" value="Homeodomain-like"/>
    <property type="match status" value="1"/>
</dbReference>
<evidence type="ECO:0000256" key="1">
    <source>
        <dbReference type="ARBA" id="ARBA00023015"/>
    </source>
</evidence>
<keyword evidence="5" id="KW-1133">Transmembrane helix</keyword>
<organism evidence="7 8">
    <name type="scientific">Candidatus Alectryocaccomicrobium excrementavium</name>
    <dbReference type="NCBI Taxonomy" id="2840668"/>
    <lineage>
        <taxon>Bacteria</taxon>
        <taxon>Bacillati</taxon>
        <taxon>Bacillota</taxon>
        <taxon>Clostridia</taxon>
        <taxon>Candidatus Alectryocaccomicrobium</taxon>
    </lineage>
</organism>
<evidence type="ECO:0000256" key="4">
    <source>
        <dbReference type="SAM" id="MobiDB-lite"/>
    </source>
</evidence>
<dbReference type="PANTHER" id="PTHR43280">
    <property type="entry name" value="ARAC-FAMILY TRANSCRIPTIONAL REGULATOR"/>
    <property type="match status" value="1"/>
</dbReference>
<comment type="caution">
    <text evidence="7">The sequence shown here is derived from an EMBL/GenBank/DDBJ whole genome shotgun (WGS) entry which is preliminary data.</text>
</comment>
<keyword evidence="3" id="KW-0804">Transcription</keyword>
<evidence type="ECO:0000256" key="5">
    <source>
        <dbReference type="SAM" id="Phobius"/>
    </source>
</evidence>
<evidence type="ECO:0000313" key="7">
    <source>
        <dbReference type="EMBL" id="HIS92195.1"/>
    </source>
</evidence>
<dbReference type="PROSITE" id="PS01124">
    <property type="entry name" value="HTH_ARAC_FAMILY_2"/>
    <property type="match status" value="1"/>
</dbReference>
<dbReference type="Gene3D" id="1.10.10.60">
    <property type="entry name" value="Homeodomain-like"/>
    <property type="match status" value="1"/>
</dbReference>
<dbReference type="GO" id="GO:0003700">
    <property type="term" value="F:DNA-binding transcription factor activity"/>
    <property type="evidence" value="ECO:0007669"/>
    <property type="project" value="InterPro"/>
</dbReference>
<dbReference type="Pfam" id="PF12833">
    <property type="entry name" value="HTH_18"/>
    <property type="match status" value="1"/>
</dbReference>